<dbReference type="GO" id="GO:0016829">
    <property type="term" value="F:lyase activity"/>
    <property type="evidence" value="ECO:0007669"/>
    <property type="project" value="UniProtKB-KW"/>
</dbReference>
<gene>
    <name evidence="2" type="ORF">FDV58_10760</name>
</gene>
<dbReference type="Gene3D" id="3.10.180.10">
    <property type="entry name" value="2,3-Dihydroxybiphenyl 1,2-Dioxygenase, domain 1"/>
    <property type="match status" value="1"/>
</dbReference>
<dbReference type="PROSITE" id="PS51819">
    <property type="entry name" value="VOC"/>
    <property type="match status" value="1"/>
</dbReference>
<comment type="caution">
    <text evidence="2">The sequence shown here is derived from an EMBL/GenBank/DDBJ whole genome shotgun (WGS) entry which is preliminary data.</text>
</comment>
<sequence>MATPTMIFVNLPVSNLAHATAFYEAIGATKNAQFSDHTASCMVISDTIHVMLLTHDKFREFTPKKIADTKTTSEVLICLSADSRDAVDGYVAKATGAGGNADPSPQQDYGFMYGRSFEDPDGHIWEVMWMDVEAAMKAQSAAATA</sequence>
<organism evidence="2 3">
    <name type="scientific">Bradyrhizobium elkanii</name>
    <dbReference type="NCBI Taxonomy" id="29448"/>
    <lineage>
        <taxon>Bacteria</taxon>
        <taxon>Pseudomonadati</taxon>
        <taxon>Pseudomonadota</taxon>
        <taxon>Alphaproteobacteria</taxon>
        <taxon>Hyphomicrobiales</taxon>
        <taxon>Nitrobacteraceae</taxon>
        <taxon>Bradyrhizobium</taxon>
    </lineage>
</organism>
<dbReference type="CDD" id="cd09012">
    <property type="entry name" value="VOC_like"/>
    <property type="match status" value="1"/>
</dbReference>
<keyword evidence="2" id="KW-0456">Lyase</keyword>
<accession>A0A4U6S4R1</accession>
<evidence type="ECO:0000259" key="1">
    <source>
        <dbReference type="PROSITE" id="PS51819"/>
    </source>
</evidence>
<dbReference type="RefSeq" id="WP_137478211.1">
    <property type="nucleotide sequence ID" value="NZ_SZZP01000005.1"/>
</dbReference>
<dbReference type="InterPro" id="IPR029068">
    <property type="entry name" value="Glyas_Bleomycin-R_OHBP_Dase"/>
</dbReference>
<dbReference type="InterPro" id="IPR004360">
    <property type="entry name" value="Glyas_Fos-R_dOase_dom"/>
</dbReference>
<dbReference type="Pfam" id="PF00903">
    <property type="entry name" value="Glyoxalase"/>
    <property type="match status" value="1"/>
</dbReference>
<dbReference type="PANTHER" id="PTHR36503">
    <property type="entry name" value="BLR2520 PROTEIN"/>
    <property type="match status" value="1"/>
</dbReference>
<dbReference type="AlphaFoldDB" id="A0A4U6S4R1"/>
<dbReference type="SUPFAM" id="SSF54593">
    <property type="entry name" value="Glyoxalase/Bleomycin resistance protein/Dihydroxybiphenyl dioxygenase"/>
    <property type="match status" value="1"/>
</dbReference>
<dbReference type="InterPro" id="IPR037523">
    <property type="entry name" value="VOC_core"/>
</dbReference>
<feature type="domain" description="VOC" evidence="1">
    <location>
        <begin position="5"/>
        <end position="130"/>
    </location>
</feature>
<protein>
    <submittedName>
        <fullName evidence="2">Lactoylglutathione lyase</fullName>
    </submittedName>
</protein>
<dbReference type="Proteomes" id="UP000305095">
    <property type="component" value="Unassembled WGS sequence"/>
</dbReference>
<name>A0A4U6S4R1_BRAEL</name>
<evidence type="ECO:0000313" key="3">
    <source>
        <dbReference type="Proteomes" id="UP000305095"/>
    </source>
</evidence>
<evidence type="ECO:0000313" key="2">
    <source>
        <dbReference type="EMBL" id="TKV82101.1"/>
    </source>
</evidence>
<proteinExistence type="predicted"/>
<reference evidence="2 3" key="1">
    <citation type="submission" date="2019-05" db="EMBL/GenBank/DDBJ databases">
        <title>Draft Genome of Bradyrhizobium elkanii strain SEMIA 938, Used in Commercial Inoculants for Lupinus spp. in Brazil.</title>
        <authorList>
            <person name="Hungria M."/>
            <person name="Delamuta J.R.M."/>
            <person name="Ribeiro R.A."/>
            <person name="Nogueira M.A."/>
        </authorList>
    </citation>
    <scope>NUCLEOTIDE SEQUENCE [LARGE SCALE GENOMIC DNA]</scope>
    <source>
        <strain evidence="2 3">Semia 938</strain>
    </source>
</reference>
<dbReference type="PANTHER" id="PTHR36503:SF2">
    <property type="entry name" value="BLR2408 PROTEIN"/>
    <property type="match status" value="1"/>
</dbReference>
<dbReference type="EMBL" id="SZZP01000005">
    <property type="protein sequence ID" value="TKV82101.1"/>
    <property type="molecule type" value="Genomic_DNA"/>
</dbReference>